<evidence type="ECO:0000256" key="5">
    <source>
        <dbReference type="ARBA" id="ARBA00022619"/>
    </source>
</evidence>
<dbReference type="AlphaFoldDB" id="A0A165A619"/>
<evidence type="ECO:0000256" key="3">
    <source>
        <dbReference type="ARBA" id="ARBA00012851"/>
    </source>
</evidence>
<keyword evidence="12" id="KW-1185">Reference proteome</keyword>
<dbReference type="OrthoDB" id="5432at2759"/>
<comment type="catalytic activity">
    <reaction evidence="9">
        <text>2,5-diamino-6-(1-D-ribitylamino)pyrimidin-4(3H)-one 5'-phosphate + NADP(+) = 2,5-diamino-6-(1-D-ribosylamino)pyrimidin-4(3H)-one 5'-phosphate + NADPH + H(+)</text>
        <dbReference type="Rhea" id="RHEA:27278"/>
        <dbReference type="ChEBI" id="CHEBI:15378"/>
        <dbReference type="ChEBI" id="CHEBI:57783"/>
        <dbReference type="ChEBI" id="CHEBI:58349"/>
        <dbReference type="ChEBI" id="CHEBI:58890"/>
        <dbReference type="ChEBI" id="CHEBI:59545"/>
        <dbReference type="EC" id="1.1.1.302"/>
    </reaction>
</comment>
<dbReference type="Pfam" id="PF01872">
    <property type="entry name" value="RibD_C"/>
    <property type="match status" value="1"/>
</dbReference>
<dbReference type="OMA" id="HYLRYHH"/>
<evidence type="ECO:0000256" key="8">
    <source>
        <dbReference type="ARBA" id="ARBA00047550"/>
    </source>
</evidence>
<evidence type="ECO:0000256" key="1">
    <source>
        <dbReference type="ARBA" id="ARBA00003555"/>
    </source>
</evidence>
<organism evidence="11 12">
    <name type="scientific">Xylona heveae (strain CBS 132557 / TC161)</name>
    <dbReference type="NCBI Taxonomy" id="1328760"/>
    <lineage>
        <taxon>Eukaryota</taxon>
        <taxon>Fungi</taxon>
        <taxon>Dikarya</taxon>
        <taxon>Ascomycota</taxon>
        <taxon>Pezizomycotina</taxon>
        <taxon>Xylonomycetes</taxon>
        <taxon>Xylonales</taxon>
        <taxon>Xylonaceae</taxon>
        <taxon>Xylona</taxon>
    </lineage>
</organism>
<reference evidence="11 12" key="1">
    <citation type="journal article" date="2016" name="Fungal Biol.">
        <title>The genome of Xylona heveae provides a window into fungal endophytism.</title>
        <authorList>
            <person name="Gazis R."/>
            <person name="Kuo A."/>
            <person name="Riley R."/>
            <person name="LaButti K."/>
            <person name="Lipzen A."/>
            <person name="Lin J."/>
            <person name="Amirebrahimi M."/>
            <person name="Hesse C.N."/>
            <person name="Spatafora J.W."/>
            <person name="Henrissat B."/>
            <person name="Hainaut M."/>
            <person name="Grigoriev I.V."/>
            <person name="Hibbett D.S."/>
        </authorList>
    </citation>
    <scope>NUCLEOTIDE SEQUENCE [LARGE SCALE GENOMIC DNA]</scope>
    <source>
        <strain evidence="11 12">TC161</strain>
    </source>
</reference>
<name>A0A165A619_XYLHT</name>
<evidence type="ECO:0000256" key="7">
    <source>
        <dbReference type="ARBA" id="ARBA00031630"/>
    </source>
</evidence>
<dbReference type="GO" id="GO:0009231">
    <property type="term" value="P:riboflavin biosynthetic process"/>
    <property type="evidence" value="ECO:0007669"/>
    <property type="project" value="UniProtKB-KW"/>
</dbReference>
<proteinExistence type="inferred from homology"/>
<accession>A0A165A619</accession>
<protein>
    <recommendedName>
        <fullName evidence="4">2,5-diamino-6-ribosylamino-4(3H)-pyrimidinone 5'-phosphate reductase</fullName>
        <ecNumber evidence="3">1.1.1.302</ecNumber>
    </recommendedName>
    <alternativeName>
        <fullName evidence="7">2,5-diamino-6-(5-phospho-D-ribosylamino)pyrimidin-4(3H)-one reductase</fullName>
    </alternativeName>
    <alternativeName>
        <fullName evidence="6">2,5-diamino-6-ribitylamino-4(3H)-pyrimidinone 5'-phosphate synthase</fullName>
    </alternativeName>
</protein>
<keyword evidence="5" id="KW-0686">Riboflavin biosynthesis</keyword>
<dbReference type="GO" id="GO:0008703">
    <property type="term" value="F:5-amino-6-(5-phosphoribosylamino)uracil reductase activity"/>
    <property type="evidence" value="ECO:0007669"/>
    <property type="project" value="InterPro"/>
</dbReference>
<dbReference type="FunCoup" id="A0A165A619">
    <property type="interactions" value="114"/>
</dbReference>
<dbReference type="EMBL" id="KV407464">
    <property type="protein sequence ID" value="KZF20001.1"/>
    <property type="molecule type" value="Genomic_DNA"/>
</dbReference>
<evidence type="ECO:0000313" key="11">
    <source>
        <dbReference type="EMBL" id="KZF20001.1"/>
    </source>
</evidence>
<comment type="similarity">
    <text evidence="2">Belongs to the HTP reductase family.</text>
</comment>
<comment type="catalytic activity">
    <reaction evidence="8">
        <text>2,5-diamino-6-(1-D-ribitylamino)pyrimidin-4(3H)-one 5'-phosphate + NAD(+) = 2,5-diamino-6-(1-D-ribosylamino)pyrimidin-4(3H)-one 5'-phosphate + NADH + H(+)</text>
        <dbReference type="Rhea" id="RHEA:27274"/>
        <dbReference type="ChEBI" id="CHEBI:15378"/>
        <dbReference type="ChEBI" id="CHEBI:57540"/>
        <dbReference type="ChEBI" id="CHEBI:57945"/>
        <dbReference type="ChEBI" id="CHEBI:58890"/>
        <dbReference type="ChEBI" id="CHEBI:59545"/>
        <dbReference type="EC" id="1.1.1.302"/>
    </reaction>
</comment>
<evidence type="ECO:0000259" key="10">
    <source>
        <dbReference type="Pfam" id="PF01872"/>
    </source>
</evidence>
<dbReference type="InterPro" id="IPR002734">
    <property type="entry name" value="RibDG_C"/>
</dbReference>
<evidence type="ECO:0000313" key="12">
    <source>
        <dbReference type="Proteomes" id="UP000076632"/>
    </source>
</evidence>
<dbReference type="PANTHER" id="PTHR38011">
    <property type="entry name" value="DIHYDROFOLATE REDUCTASE FAMILY PROTEIN (AFU_ORTHOLOGUE AFUA_8G06820)"/>
    <property type="match status" value="1"/>
</dbReference>
<evidence type="ECO:0000256" key="9">
    <source>
        <dbReference type="ARBA" id="ARBA00049020"/>
    </source>
</evidence>
<dbReference type="InterPro" id="IPR024072">
    <property type="entry name" value="DHFR-like_dom_sf"/>
</dbReference>
<evidence type="ECO:0000256" key="2">
    <source>
        <dbReference type="ARBA" id="ARBA00009723"/>
    </source>
</evidence>
<dbReference type="GeneID" id="28898469"/>
<evidence type="ECO:0000256" key="6">
    <source>
        <dbReference type="ARBA" id="ARBA00030073"/>
    </source>
</evidence>
<gene>
    <name evidence="11" type="ORF">L228DRAFT_250420</name>
</gene>
<dbReference type="SUPFAM" id="SSF53597">
    <property type="entry name" value="Dihydrofolate reductase-like"/>
    <property type="match status" value="1"/>
</dbReference>
<dbReference type="Gene3D" id="3.40.430.10">
    <property type="entry name" value="Dihydrofolate Reductase, subunit A"/>
    <property type="match status" value="1"/>
</dbReference>
<dbReference type="Proteomes" id="UP000076632">
    <property type="component" value="Unassembled WGS sequence"/>
</dbReference>
<dbReference type="RefSeq" id="XP_018185556.1">
    <property type="nucleotide sequence ID" value="XM_018333332.1"/>
</dbReference>
<sequence length="312" mass="33746">MAASESRRDTAQPPKESLQFPVLSRVFLQPYLPVSLKSSSSPSAYPQTTPAKTSLPHVTLTYATSLDSSLSLAPGTQTHLSGPQSKAMTHYLRSRHDAILVGVGTALADDPGLNCRITGVGGYGGKELIGQPRPIVLDPSARWKFNAESRVFRTARENRGKAPWIVVAQGNEEKMSLEQRKVLGSYGGKLLSIPQRKPEMEDPTGEASTEAETYAALDWQSLLDTLAQQDVYSLMVEGGGTVINDLLHPRNAQLVNSVIITIAPTYLGQGGVVVSPERKLDSQGKPTNAVRFKEVKWQPLGADVIMCGRVEV</sequence>
<feature type="domain" description="Bacterial bifunctional deaminase-reductase C-terminal" evidence="10">
    <location>
        <begin position="56"/>
        <end position="305"/>
    </location>
</feature>
<dbReference type="InterPro" id="IPR050765">
    <property type="entry name" value="Riboflavin_Biosynth_HTPR"/>
</dbReference>
<evidence type="ECO:0000256" key="4">
    <source>
        <dbReference type="ARBA" id="ARBA00015035"/>
    </source>
</evidence>
<dbReference type="STRING" id="1328760.A0A165A619"/>
<dbReference type="EC" id="1.1.1.302" evidence="3"/>
<dbReference type="PANTHER" id="PTHR38011:SF8">
    <property type="entry name" value="2,5-DIAMINO-6-RIBOSYLAMINO-4(3H)-PYRIMIDINONE 5'-PHOSPHATE REDUCTASE"/>
    <property type="match status" value="1"/>
</dbReference>
<dbReference type="InParanoid" id="A0A165A619"/>
<comment type="function">
    <text evidence="1">Catalyzes an early step in riboflavin biosynthesis, the NADPH-dependent reduction of the ribose side chain of 2,5-diamino-6-ribosylamino-4(3H)-pyrimidinone 5'-phosphate, yielding 2,5-diamino-6-ribitylamino-4(3H)-pyrimidinone 5'-phosphate.</text>
</comment>